<evidence type="ECO:0000313" key="3">
    <source>
        <dbReference type="Proteomes" id="UP001470230"/>
    </source>
</evidence>
<feature type="coiled-coil region" evidence="1">
    <location>
        <begin position="753"/>
        <end position="780"/>
    </location>
</feature>
<keyword evidence="3" id="KW-1185">Reference proteome</keyword>
<sequence length="984" mass="114185">MNSLPTLADEPILAKKQVELDLSSYIDQNFKDSSLDFIQYLNFFPNLEKLGGFINSLLSTSVNEIFTSVDQNLINRSLCALLFEISKIQNNIITDEYTPSSSNIELETIKDKLNDSLIRIQTLESKLTSKDVIIDQLTIDNNELQKNIAQLKAKILKKKEKIDDLKLNNRKKDINLDEQKISIINDNLTSQITSLPTDNNYDKLVDQIYSLSNTLKFNDFEYQKLLESKHYCLDICQRLLDLCEEYESRISMAEEDKAMLSQRISFISNENYSLKKIIEESNEDAIPNNLNNQIPDESNIQIDQIINRDQKLQNKIENLSNTIKNQRSFIDCLATYIDRLVIDGDNYIPLLYQTNQIIHDDSLRKIILESIESLRTKLCIDDSKNAQNTTNTQNEVEDQAEINKKINLRNQFFTRIFGSPENLQDYIDNYIAKNGEDNCEYAAVIALCAANINLGIKYKDIHSRLSDLYLKIPKEYQKGNLSTSIHNFLIDSNDVFDKISHINDSSSFFHFVSSDLKTTIDSFLTEISNFLSKLQENIYSLIRYNKNNLNDLPTTISNYINSIQTQTNELKIELNDYKDKYNSEYQTHISLQRYSNELSSKIKEKELQLTHLQDYIKDKENQLQEFKSSSKSIIKDKDLTIKHYENELLKSQRENETNSLLLKNTKKLYKSQIDNVIKIEREKKENEIKELKQLNSENEKVLMTKLESKRKKVKTLQNQINEITTLFEKKMKKKQEKVEIIINETTDQISIIEESFKHKEQEYQNEIEMLKRKLLEEIESNSSVKIIQVPSLPASQISSIEANNDTFVKQIFNILSDFPSCKLNMKMGNSFSIEIAQSKILKALQQLSIEYQNKTEVSKLNDENLDFSNTISAIKSPVVSVKRVVNTRELRQWEGWALELAAMMNIPTNSMPEIKTAIRDVVLSQKSKRFMLRNVQSLRIQKKLLLENDLYKLKISVKNTVDLKGIIFFYISASCIAKTVKKKI</sequence>
<keyword evidence="1" id="KW-0175">Coiled coil</keyword>
<evidence type="ECO:0000313" key="2">
    <source>
        <dbReference type="EMBL" id="KAK8860620.1"/>
    </source>
</evidence>
<organism evidence="2 3">
    <name type="scientific">Tritrichomonas musculus</name>
    <dbReference type="NCBI Taxonomy" id="1915356"/>
    <lineage>
        <taxon>Eukaryota</taxon>
        <taxon>Metamonada</taxon>
        <taxon>Parabasalia</taxon>
        <taxon>Tritrichomonadida</taxon>
        <taxon>Tritrichomonadidae</taxon>
        <taxon>Tritrichomonas</taxon>
    </lineage>
</organism>
<feature type="coiled-coil region" evidence="1">
    <location>
        <begin position="560"/>
        <end position="726"/>
    </location>
</feature>
<evidence type="ECO:0000256" key="1">
    <source>
        <dbReference type="SAM" id="Coils"/>
    </source>
</evidence>
<feature type="coiled-coil region" evidence="1">
    <location>
        <begin position="236"/>
        <end position="263"/>
    </location>
</feature>
<comment type="caution">
    <text evidence="2">The sequence shown here is derived from an EMBL/GenBank/DDBJ whole genome shotgun (WGS) entry which is preliminary data.</text>
</comment>
<dbReference type="EMBL" id="JAPFFF010000018">
    <property type="protein sequence ID" value="KAK8860620.1"/>
    <property type="molecule type" value="Genomic_DNA"/>
</dbReference>
<dbReference type="PANTHER" id="PTHR23159">
    <property type="entry name" value="CENTROSOMAL PROTEIN 2"/>
    <property type="match status" value="1"/>
</dbReference>
<gene>
    <name evidence="2" type="ORF">M9Y10_012285</name>
</gene>
<dbReference type="Proteomes" id="UP001470230">
    <property type="component" value="Unassembled WGS sequence"/>
</dbReference>
<protein>
    <submittedName>
        <fullName evidence="2">Uncharacterized protein</fullName>
    </submittedName>
</protein>
<reference evidence="2 3" key="1">
    <citation type="submission" date="2024-04" db="EMBL/GenBank/DDBJ databases">
        <title>Tritrichomonas musculus Genome.</title>
        <authorList>
            <person name="Alves-Ferreira E."/>
            <person name="Grigg M."/>
            <person name="Lorenzi H."/>
            <person name="Galac M."/>
        </authorList>
    </citation>
    <scope>NUCLEOTIDE SEQUENCE [LARGE SCALE GENOMIC DNA]</scope>
    <source>
        <strain evidence="2 3">EAF2021</strain>
    </source>
</reference>
<dbReference type="PANTHER" id="PTHR23159:SF31">
    <property type="entry name" value="CENTROSOME-ASSOCIATED PROTEIN CEP250 ISOFORM X1"/>
    <property type="match status" value="1"/>
</dbReference>
<name>A0ABR2IC40_9EUKA</name>
<feature type="coiled-coil region" evidence="1">
    <location>
        <begin position="106"/>
        <end position="168"/>
    </location>
</feature>
<accession>A0ABR2IC40</accession>
<proteinExistence type="predicted"/>